<organism evidence="2 3">
    <name type="scientific">Vanessa tameamea</name>
    <name type="common">Kamehameha butterfly</name>
    <dbReference type="NCBI Taxonomy" id="334116"/>
    <lineage>
        <taxon>Eukaryota</taxon>
        <taxon>Metazoa</taxon>
        <taxon>Ecdysozoa</taxon>
        <taxon>Arthropoda</taxon>
        <taxon>Hexapoda</taxon>
        <taxon>Insecta</taxon>
        <taxon>Pterygota</taxon>
        <taxon>Neoptera</taxon>
        <taxon>Endopterygota</taxon>
        <taxon>Lepidoptera</taxon>
        <taxon>Glossata</taxon>
        <taxon>Ditrysia</taxon>
        <taxon>Papilionoidea</taxon>
        <taxon>Nymphalidae</taxon>
        <taxon>Nymphalinae</taxon>
        <taxon>Vanessa</taxon>
    </lineage>
</organism>
<keyword evidence="2" id="KW-1185">Reference proteome</keyword>
<gene>
    <name evidence="3" type="primary">LOC135194509</name>
</gene>
<feature type="compositionally biased region" description="Basic and acidic residues" evidence="1">
    <location>
        <begin position="322"/>
        <end position="337"/>
    </location>
</feature>
<feature type="region of interest" description="Disordered" evidence="1">
    <location>
        <begin position="309"/>
        <end position="337"/>
    </location>
</feature>
<dbReference type="Proteomes" id="UP001652626">
    <property type="component" value="Chromosome 31"/>
</dbReference>
<dbReference type="RefSeq" id="XP_064076121.1">
    <property type="nucleotide sequence ID" value="XM_064220051.1"/>
</dbReference>
<accession>A0ABM4AXV7</accession>
<sequence>MWYSTVQSAPQYPLKNQPYTLRLLWRLLLIQETSFKITTTTLKPKERINILRQKINEEILNKRSKDLYPDNVKGTILEDYEYIQSDRTLPITPVMDFDPKKLNDKFKLRPVKSKTSPVKDDTYKNTAKKPTGTGNALRLKSNRSMTHLRKEKRVRLKKPLEIFYRRIYNIEMLQDRIEWIHCQDMITPILTGLRVNISNPKRLFSKDPVVIRFIQLLNVNTSTYSRDDIYSILYQISNLQLRLFQWDVVPLNILLNVIIKERKHTFGNLKHGIRDLFNNWHLDISNTTSLLKQARIFRPPCVKVSTFDGSTKSPKVTKYKKNGKETTRCDDDEDCKD</sequence>
<reference evidence="3" key="1">
    <citation type="submission" date="2025-08" db="UniProtKB">
        <authorList>
            <consortium name="RefSeq"/>
        </authorList>
    </citation>
    <scope>IDENTIFICATION</scope>
    <source>
        <tissue evidence="3">Whole body</tissue>
    </source>
</reference>
<proteinExistence type="predicted"/>
<evidence type="ECO:0000313" key="2">
    <source>
        <dbReference type="Proteomes" id="UP001652626"/>
    </source>
</evidence>
<evidence type="ECO:0000256" key="1">
    <source>
        <dbReference type="SAM" id="MobiDB-lite"/>
    </source>
</evidence>
<name>A0ABM4AXV7_VANTA</name>
<dbReference type="GeneID" id="135194509"/>
<evidence type="ECO:0000313" key="3">
    <source>
        <dbReference type="RefSeq" id="XP_064076121.1"/>
    </source>
</evidence>
<protein>
    <submittedName>
        <fullName evidence="3">Uncharacterized protein LOC135194509</fullName>
    </submittedName>
</protein>